<comment type="caution">
    <text evidence="23">Lacks conserved residue(s) required for the propagation of feature annotation.</text>
</comment>
<feature type="domain" description="MAM" evidence="30">
    <location>
        <begin position="768"/>
        <end position="974"/>
    </location>
</feature>
<dbReference type="InterPro" id="IPR002172">
    <property type="entry name" value="LDrepeatLR_classA_rpt"/>
</dbReference>
<evidence type="ECO:0000259" key="30">
    <source>
        <dbReference type="PROSITE" id="PS50060"/>
    </source>
</evidence>
<keyword evidence="19 25" id="KW-0675">Receptor</keyword>
<dbReference type="InterPro" id="IPR001563">
    <property type="entry name" value="Peptidase_S10"/>
</dbReference>
<feature type="signal peptide" evidence="28">
    <location>
        <begin position="1"/>
        <end position="19"/>
    </location>
</feature>
<dbReference type="InterPro" id="IPR000998">
    <property type="entry name" value="MAM_dom"/>
</dbReference>
<dbReference type="GO" id="GO:0005886">
    <property type="term" value="C:plasma membrane"/>
    <property type="evidence" value="ECO:0007669"/>
    <property type="project" value="UniProtKB-SubCell"/>
</dbReference>
<dbReference type="PROSITE" id="PS00107">
    <property type="entry name" value="PROTEIN_KINASE_ATP"/>
    <property type="match status" value="1"/>
</dbReference>
<dbReference type="Gene3D" id="2.60.120.200">
    <property type="match status" value="2"/>
</dbReference>
<keyword evidence="10 28" id="KW-0732">Signal</keyword>
<evidence type="ECO:0000256" key="19">
    <source>
        <dbReference type="ARBA" id="ARBA00023170"/>
    </source>
</evidence>
<protein>
    <recommendedName>
        <fullName evidence="25">Tyrosine-protein kinase receptor</fullName>
        <ecNumber evidence="25">2.7.10.1</ecNumber>
    </recommendedName>
</protein>
<keyword evidence="18" id="KW-1015">Disulfide bond</keyword>
<dbReference type="InterPro" id="IPR050122">
    <property type="entry name" value="RTK"/>
</dbReference>
<evidence type="ECO:0000256" key="2">
    <source>
        <dbReference type="ARBA" id="ARBA00004613"/>
    </source>
</evidence>
<dbReference type="Gene3D" id="3.30.200.20">
    <property type="entry name" value="Phosphorylase Kinase, domain 1"/>
    <property type="match status" value="1"/>
</dbReference>
<evidence type="ECO:0000256" key="10">
    <source>
        <dbReference type="ARBA" id="ARBA00022729"/>
    </source>
</evidence>
<evidence type="ECO:0000256" key="20">
    <source>
        <dbReference type="ARBA" id="ARBA00023180"/>
    </source>
</evidence>
<keyword evidence="25" id="KW-0597">Phosphoprotein</keyword>
<keyword evidence="7" id="KW-0645">Protease</keyword>
<evidence type="ECO:0000256" key="23">
    <source>
        <dbReference type="PROSITE-ProRule" id="PRU00124"/>
    </source>
</evidence>
<dbReference type="SUPFAM" id="SSF53474">
    <property type="entry name" value="alpha/beta-Hydrolases"/>
    <property type="match status" value="1"/>
</dbReference>
<feature type="region of interest" description="Disordered" evidence="26">
    <location>
        <begin position="1823"/>
        <end position="1850"/>
    </location>
</feature>
<dbReference type="SUPFAM" id="SSF49899">
    <property type="entry name" value="Concanavalin A-like lectins/glucanases"/>
    <property type="match status" value="2"/>
</dbReference>
<evidence type="ECO:0000256" key="15">
    <source>
        <dbReference type="ARBA" id="ARBA00022989"/>
    </source>
</evidence>
<dbReference type="GO" id="GO:0006508">
    <property type="term" value="P:proteolysis"/>
    <property type="evidence" value="ECO:0007669"/>
    <property type="project" value="UniProtKB-KW"/>
</dbReference>
<comment type="similarity">
    <text evidence="25">Belongs to the protein kinase superfamily. Tyr protein kinase family. Insulin receptor subfamily.</text>
</comment>
<dbReference type="SMART" id="SM00219">
    <property type="entry name" value="TyrKc"/>
    <property type="match status" value="1"/>
</dbReference>
<dbReference type="InterPro" id="IPR029058">
    <property type="entry name" value="AB_hydrolase_fold"/>
</dbReference>
<evidence type="ECO:0000256" key="11">
    <source>
        <dbReference type="ARBA" id="ARBA00022741"/>
    </source>
</evidence>
<keyword evidence="9 25" id="KW-0812">Transmembrane</keyword>
<comment type="subcellular location">
    <subcellularLocation>
        <location evidence="1">Cell membrane</location>
        <topology evidence="1">Single-pass type I membrane protein</topology>
    </subcellularLocation>
    <subcellularLocation>
        <location evidence="2">Secreted</location>
    </subcellularLocation>
</comment>
<sequence length="1850" mass="209137">IMITFKFLIIFFIFPFINGFKSSDTVNTLSGVIEYFEDWGYTDIRKGAHTFWWLFAAKNNTLNENRPLILWLQGGPGASSTGFGNLEELGPKDLNGNDRNYTWLQISDLIFVDNPVGSGFSYVDSDDKFTKNVADIASDLLKWAKDFFNNQHPEYKKRPFYIFCESYGGKMAAEFSRYLFNEIRFSNLDVKFYGVALGDSWISAMDFVNTWPDYLYSLSFLDDRDLAIARKVADKCQKLVDSGKFSDATNCWGDMENTISELTNDVSWYNILKNSGIDDWSASFKNFSNNNKGIKRLYNHYVSPLQNDALSDFMNTKGRKKFGIIPTSVQFGGQSGKVFDYQSGDFMKPNYDTVDYLLLNNVNVTVYNGQMDLICDTLGVNKWIDRLTWKGMLNFYSTPKLSYSIRDSQQTAEFGDVNVMKKMIELEDACNNKLSINNNKWKIDVIIECQYNDNCCYSQFFNKNITIYKDVKFNDNVTYKYKENNITTKDFDNKNNILKYRYSLMASTKLIICNDNSIILPPSLFKDEGNCNFEKECLWIFGNEKDGIGDSNFLKILGVRDRQTTHFAYFNGTLNSQNDIGMIISPYFQYTSPKCELRFKYKVIGRIGSSITVTTQQKSLFSENVNTIDNNNIFDDYTYDDDILYSNPIQHKVFHSKSSIRDSWQEGIVEIGGISHPTRVRIECHTNGPTECFVDDIVLYKCDEETFEEGNCESKHTKKYKCKNSFNGHIRNVKCIEYDQICDMSIDCPEGDDEDNILHNCTIVPPGGKCNFEVKNFSINNSIGCDGWIQEFYEDKKLINNSASSYSLVDINGALKLEGDMKRIPFHDHTFNKFNKSGHFLWRTYQNSDSLSKTKSILKSPLFPPMSPLIDDPTSLLYESCRLNFFYCYYGTTVPSLKVYIETNSVTKSTTDIWNALFHREFSSSSSHCLWEKASVKIPRQVKSYRIVFTNSPVLDMVISYALDDISLTPGCFIDTKNEEDDYIPFVYNITTKNDPNNDNIYNNIIIEKNNFKSLTLPMTTEYYIKLCGGSGGKLPFQRYSNNGGCISFYKNYTSNTVLTFIVGEKGNTPCININNTSTNLSPEMISEGKKIACSGNPKIAEELFSNMDENLKRILEIPSTSGGGGTVLLDGNKVFAVAGGGGGIVPEIYANVVLEKDDVIGIDGGVLFDKSKHIKILKSLYYNNWKAGHGGSIFDKINIDCKDKLCPTNNGILNLKNSSGGYCSQGFHWNIVGGFGGGGAACATSGAGGGGYIGGLSGNNTHGSGGLSYILDKKLKFKNDIGINNGDGYVLIYTCKLDCKKPSVCRFVQNYGNDDVKEICQCDNGKEIKEGSNDCSEEILIENNIESIFSNILSTWKYIIFTLIIGILLLFLIIFFLKKYCFVKKRKDNKRVFNGTLNNSQSLDFFVNQLSPIYESIGGLPPAALAAIPQIQRSDLTFKQLIGQGAFGEVYEGILFIGKAEISVAIKTLLPTATQDGIEDFALEGFTMSRFNHPNIVQFFGCILDESPKCLVLELLDGGDLKSFLRDNRPDKKISNNTKLLYKCDEPLIMYDLVYLAYQIAKGCEYLEQNKFIHRDIAARNCLIGGTNRSNRIAKIADFGMARDIYKSDYYRKGGKAMLPVKWMPCEAFLDGIFTSKSDAWAYGILLWEIFSMGYLPYPGRNNQEVMQLVVSGGRLEPPTGTPKKIYNLMLKCWNTYQDDRPTFSEIVYVLEDVLSEQLLKQEPLPPMMHKINEINTYNAPQNFQMSSSIHHENEEDGLLPQSISNMTMSTTSGSINVPYEEKIPIDSVTLNVFPPYQSIKRLPEIITNEQKNSQLSVFYKPGNEKSDEETTLLGYEAGSRKPIIGNDS</sequence>
<dbReference type="GO" id="GO:0007169">
    <property type="term" value="P:cell surface receptor protein tyrosine kinase signaling pathway"/>
    <property type="evidence" value="ECO:0007669"/>
    <property type="project" value="InterPro"/>
</dbReference>
<dbReference type="WBParaSite" id="TCONS_00003919.p1">
    <property type="protein sequence ID" value="TCONS_00003919.p1"/>
    <property type="gene ID" value="XLOC_000663"/>
</dbReference>
<feature type="chain" id="PRO_5042059486" description="Tyrosine-protein kinase receptor" evidence="28">
    <location>
        <begin position="20"/>
        <end position="1850"/>
    </location>
</feature>
<dbReference type="AlphaFoldDB" id="A0AAF5CYJ3"/>
<dbReference type="InterPro" id="IPR020635">
    <property type="entry name" value="Tyr_kinase_cat_dom"/>
</dbReference>
<accession>A0AAF5CYJ3</accession>
<keyword evidence="31" id="KW-1185">Reference proteome</keyword>
<dbReference type="EC" id="2.7.10.1" evidence="25"/>
<keyword evidence="16 27" id="KW-0472">Membrane</keyword>
<dbReference type="PROSITE" id="PS01209">
    <property type="entry name" value="LDLRA_1"/>
    <property type="match status" value="1"/>
</dbReference>
<evidence type="ECO:0000256" key="1">
    <source>
        <dbReference type="ARBA" id="ARBA00004251"/>
    </source>
</evidence>
<evidence type="ECO:0000259" key="29">
    <source>
        <dbReference type="PROSITE" id="PS50011"/>
    </source>
</evidence>
<reference evidence="32" key="1">
    <citation type="submission" date="2024-02" db="UniProtKB">
        <authorList>
            <consortium name="WormBaseParasite"/>
        </authorList>
    </citation>
    <scope>IDENTIFICATION</scope>
</reference>
<dbReference type="CDD" id="cd00112">
    <property type="entry name" value="LDLa"/>
    <property type="match status" value="1"/>
</dbReference>
<dbReference type="PROSITE" id="PS50068">
    <property type="entry name" value="LDLRA_2"/>
    <property type="match status" value="1"/>
</dbReference>
<evidence type="ECO:0000256" key="16">
    <source>
        <dbReference type="ARBA" id="ARBA00023136"/>
    </source>
</evidence>
<keyword evidence="12" id="KW-0418">Kinase</keyword>
<name>A0AAF5CYJ3_STRER</name>
<feature type="domain" description="Protein kinase" evidence="29">
    <location>
        <begin position="1437"/>
        <end position="1716"/>
    </location>
</feature>
<evidence type="ECO:0000256" key="21">
    <source>
        <dbReference type="ARBA" id="ARBA00051243"/>
    </source>
</evidence>
<dbReference type="InterPro" id="IPR002011">
    <property type="entry name" value="Tyr_kinase_rcpt_2_CS"/>
</dbReference>
<evidence type="ECO:0000256" key="25">
    <source>
        <dbReference type="RuleBase" id="RU000312"/>
    </source>
</evidence>
<keyword evidence="17" id="KW-0829">Tyrosine-protein kinase</keyword>
<dbReference type="InterPro" id="IPR000719">
    <property type="entry name" value="Prot_kinase_dom"/>
</dbReference>
<evidence type="ECO:0000256" key="22">
    <source>
        <dbReference type="ARBA" id="ARBA00055847"/>
    </source>
</evidence>
<evidence type="ECO:0000256" key="8">
    <source>
        <dbReference type="ARBA" id="ARBA00022679"/>
    </source>
</evidence>
<feature type="transmembrane region" description="Helical" evidence="27">
    <location>
        <begin position="1357"/>
        <end position="1378"/>
    </location>
</feature>
<dbReference type="Gene3D" id="1.10.510.10">
    <property type="entry name" value="Transferase(Phosphotransferase) domain 1"/>
    <property type="match status" value="1"/>
</dbReference>
<dbReference type="PROSITE" id="PS00109">
    <property type="entry name" value="PROTEIN_KINASE_TYR"/>
    <property type="match status" value="1"/>
</dbReference>
<dbReference type="Pfam" id="PF07714">
    <property type="entry name" value="PK_Tyr_Ser-Thr"/>
    <property type="match status" value="1"/>
</dbReference>
<evidence type="ECO:0000256" key="6">
    <source>
        <dbReference type="ARBA" id="ARBA00022645"/>
    </source>
</evidence>
<dbReference type="PRINTS" id="PR00724">
    <property type="entry name" value="CRBOXYPTASEC"/>
</dbReference>
<keyword evidence="5" id="KW-0964">Secreted</keyword>
<keyword evidence="15 27" id="KW-1133">Transmembrane helix</keyword>
<dbReference type="Pfam" id="PF00629">
    <property type="entry name" value="MAM"/>
    <property type="match status" value="1"/>
</dbReference>
<feature type="binding site" evidence="24">
    <location>
        <position position="1468"/>
    </location>
    <ligand>
        <name>ATP</name>
        <dbReference type="ChEBI" id="CHEBI:30616"/>
    </ligand>
</feature>
<dbReference type="InterPro" id="IPR001245">
    <property type="entry name" value="Ser-Thr/Tyr_kinase_cat_dom"/>
</dbReference>
<comment type="similarity">
    <text evidence="3">Belongs to the peptidase S10 family.</text>
</comment>
<dbReference type="PANTHER" id="PTHR24416:SF604">
    <property type="entry name" value="RECEPTOR PROTEIN-TYROSINE KINASE"/>
    <property type="match status" value="1"/>
</dbReference>
<evidence type="ECO:0000256" key="12">
    <source>
        <dbReference type="ARBA" id="ARBA00022777"/>
    </source>
</evidence>
<dbReference type="FunFam" id="3.40.50.1820:FF:000075">
    <property type="entry name" value="Carboxypeptidase"/>
    <property type="match status" value="1"/>
</dbReference>
<keyword evidence="13" id="KW-0378">Hydrolase</keyword>
<dbReference type="InterPro" id="IPR055163">
    <property type="entry name" value="ALK/LTK-like_GRD"/>
</dbReference>
<evidence type="ECO:0000256" key="26">
    <source>
        <dbReference type="SAM" id="MobiDB-lite"/>
    </source>
</evidence>
<evidence type="ECO:0000256" key="14">
    <source>
        <dbReference type="ARBA" id="ARBA00022840"/>
    </source>
</evidence>
<dbReference type="PRINTS" id="PR00109">
    <property type="entry name" value="TYRKINASE"/>
</dbReference>
<evidence type="ECO:0000313" key="31">
    <source>
        <dbReference type="Proteomes" id="UP000035681"/>
    </source>
</evidence>
<dbReference type="PROSITE" id="PS50060">
    <property type="entry name" value="MAM_2"/>
    <property type="match status" value="1"/>
</dbReference>
<dbReference type="GO" id="GO:0005576">
    <property type="term" value="C:extracellular region"/>
    <property type="evidence" value="ECO:0007669"/>
    <property type="project" value="UniProtKB-SubCell"/>
</dbReference>
<organism evidence="31 32">
    <name type="scientific">Strongyloides stercoralis</name>
    <name type="common">Threadworm</name>
    <dbReference type="NCBI Taxonomy" id="6248"/>
    <lineage>
        <taxon>Eukaryota</taxon>
        <taxon>Metazoa</taxon>
        <taxon>Ecdysozoa</taxon>
        <taxon>Nematoda</taxon>
        <taxon>Chromadorea</taxon>
        <taxon>Rhabditida</taxon>
        <taxon>Tylenchina</taxon>
        <taxon>Panagrolaimomorpha</taxon>
        <taxon>Strongyloidoidea</taxon>
        <taxon>Strongyloididae</taxon>
        <taxon>Strongyloides</taxon>
    </lineage>
</organism>
<evidence type="ECO:0000256" key="27">
    <source>
        <dbReference type="SAM" id="Phobius"/>
    </source>
</evidence>
<dbReference type="GO" id="GO:0004714">
    <property type="term" value="F:transmembrane receptor protein tyrosine kinase activity"/>
    <property type="evidence" value="ECO:0007669"/>
    <property type="project" value="UniProtKB-EC"/>
</dbReference>
<dbReference type="PROSITE" id="PS50011">
    <property type="entry name" value="PROTEIN_KINASE_DOM"/>
    <property type="match status" value="1"/>
</dbReference>
<evidence type="ECO:0000256" key="24">
    <source>
        <dbReference type="PROSITE-ProRule" id="PRU10141"/>
    </source>
</evidence>
<dbReference type="Pfam" id="PF12810">
    <property type="entry name" value="ALK_LTK_GRD"/>
    <property type="match status" value="1"/>
</dbReference>
<dbReference type="InterPro" id="IPR023415">
    <property type="entry name" value="LDLR_class-A_CS"/>
</dbReference>
<evidence type="ECO:0000256" key="13">
    <source>
        <dbReference type="ARBA" id="ARBA00022801"/>
    </source>
</evidence>
<proteinExistence type="inferred from homology"/>
<comment type="catalytic activity">
    <reaction evidence="21 25">
        <text>L-tyrosyl-[protein] + ATP = O-phospho-L-tyrosyl-[protein] + ADP + H(+)</text>
        <dbReference type="Rhea" id="RHEA:10596"/>
        <dbReference type="Rhea" id="RHEA-COMP:10136"/>
        <dbReference type="Rhea" id="RHEA-COMP:20101"/>
        <dbReference type="ChEBI" id="CHEBI:15378"/>
        <dbReference type="ChEBI" id="CHEBI:30616"/>
        <dbReference type="ChEBI" id="CHEBI:46858"/>
        <dbReference type="ChEBI" id="CHEBI:61978"/>
        <dbReference type="ChEBI" id="CHEBI:456216"/>
        <dbReference type="EC" id="2.7.10.1"/>
    </reaction>
</comment>
<keyword evidence="14 24" id="KW-0067">ATP-binding</keyword>
<keyword evidence="20" id="KW-0325">Glycoprotein</keyword>
<dbReference type="GO" id="GO:0043235">
    <property type="term" value="C:receptor complex"/>
    <property type="evidence" value="ECO:0007669"/>
    <property type="project" value="TreeGrafter"/>
</dbReference>
<evidence type="ECO:0000256" key="28">
    <source>
        <dbReference type="SAM" id="SignalP"/>
    </source>
</evidence>
<dbReference type="Proteomes" id="UP000035681">
    <property type="component" value="Unplaced"/>
</dbReference>
<keyword evidence="8" id="KW-0808">Transferase</keyword>
<evidence type="ECO:0000256" key="7">
    <source>
        <dbReference type="ARBA" id="ARBA00022670"/>
    </source>
</evidence>
<dbReference type="Gene3D" id="3.40.50.1820">
    <property type="entry name" value="alpha/beta hydrolase"/>
    <property type="match status" value="1"/>
</dbReference>
<evidence type="ECO:0000256" key="18">
    <source>
        <dbReference type="ARBA" id="ARBA00023157"/>
    </source>
</evidence>
<dbReference type="GO" id="GO:0005524">
    <property type="term" value="F:ATP binding"/>
    <property type="evidence" value="ECO:0007669"/>
    <property type="project" value="UniProtKB-UniRule"/>
</dbReference>
<comment type="function">
    <text evidence="22">May be involved in vascular wall and kidney homeostasis.</text>
</comment>
<evidence type="ECO:0000256" key="3">
    <source>
        <dbReference type="ARBA" id="ARBA00009431"/>
    </source>
</evidence>
<evidence type="ECO:0000256" key="17">
    <source>
        <dbReference type="ARBA" id="ARBA00023137"/>
    </source>
</evidence>
<dbReference type="PROSITE" id="PS00239">
    <property type="entry name" value="RECEPTOR_TYR_KIN_II"/>
    <property type="match status" value="1"/>
</dbReference>
<dbReference type="GO" id="GO:0045664">
    <property type="term" value="P:regulation of neuron differentiation"/>
    <property type="evidence" value="ECO:0007669"/>
    <property type="project" value="TreeGrafter"/>
</dbReference>
<dbReference type="Pfam" id="PF00450">
    <property type="entry name" value="Peptidase_S10"/>
    <property type="match status" value="1"/>
</dbReference>
<dbReference type="InterPro" id="IPR013320">
    <property type="entry name" value="ConA-like_dom_sf"/>
</dbReference>
<dbReference type="InterPro" id="IPR008266">
    <property type="entry name" value="Tyr_kinase_AS"/>
</dbReference>
<evidence type="ECO:0000256" key="4">
    <source>
        <dbReference type="ARBA" id="ARBA00022475"/>
    </source>
</evidence>
<dbReference type="InterPro" id="IPR017441">
    <property type="entry name" value="Protein_kinase_ATP_BS"/>
</dbReference>
<dbReference type="SUPFAM" id="SSF56112">
    <property type="entry name" value="Protein kinase-like (PK-like)"/>
    <property type="match status" value="1"/>
</dbReference>
<evidence type="ECO:0000256" key="9">
    <source>
        <dbReference type="ARBA" id="ARBA00022692"/>
    </source>
</evidence>
<evidence type="ECO:0000313" key="32">
    <source>
        <dbReference type="WBParaSite" id="TCONS_00003919.p1"/>
    </source>
</evidence>
<evidence type="ECO:0000256" key="5">
    <source>
        <dbReference type="ARBA" id="ARBA00022525"/>
    </source>
</evidence>
<keyword evidence="4" id="KW-1003">Cell membrane</keyword>
<dbReference type="FunFam" id="1.10.510.10:FF:000113">
    <property type="entry name" value="Tyrosine-protein kinase receptor"/>
    <property type="match status" value="1"/>
</dbReference>
<dbReference type="InterPro" id="IPR011009">
    <property type="entry name" value="Kinase-like_dom_sf"/>
</dbReference>
<keyword evidence="6" id="KW-0121">Carboxypeptidase</keyword>
<keyword evidence="11 24" id="KW-0547">Nucleotide-binding</keyword>
<dbReference type="GO" id="GO:0004185">
    <property type="term" value="F:serine-type carboxypeptidase activity"/>
    <property type="evidence" value="ECO:0007669"/>
    <property type="project" value="InterPro"/>
</dbReference>
<dbReference type="PANTHER" id="PTHR24416">
    <property type="entry name" value="TYROSINE-PROTEIN KINASE RECEPTOR"/>
    <property type="match status" value="1"/>
</dbReference>